<evidence type="ECO:0000313" key="3">
    <source>
        <dbReference type="Proteomes" id="UP000694460"/>
    </source>
</evidence>
<feature type="compositionally biased region" description="Low complexity" evidence="1">
    <location>
        <begin position="619"/>
        <end position="635"/>
    </location>
</feature>
<organism evidence="2 3">
    <name type="scientific">Mycolicibacterium lutetiense</name>
    <dbReference type="NCBI Taxonomy" id="1641992"/>
    <lineage>
        <taxon>Bacteria</taxon>
        <taxon>Bacillati</taxon>
        <taxon>Actinomycetota</taxon>
        <taxon>Actinomycetes</taxon>
        <taxon>Mycobacteriales</taxon>
        <taxon>Mycobacteriaceae</taxon>
        <taxon>Mycolicibacterium</taxon>
    </lineage>
</organism>
<accession>A0ABS4ZNS9</accession>
<feature type="region of interest" description="Disordered" evidence="1">
    <location>
        <begin position="433"/>
        <end position="739"/>
    </location>
</feature>
<gene>
    <name evidence="2" type="ORF">JOF57_000179</name>
</gene>
<feature type="compositionally biased region" description="Basic and acidic residues" evidence="1">
    <location>
        <begin position="683"/>
        <end position="701"/>
    </location>
</feature>
<proteinExistence type="predicted"/>
<feature type="compositionally biased region" description="Low complexity" evidence="1">
    <location>
        <begin position="594"/>
        <end position="603"/>
    </location>
</feature>
<name>A0ABS4ZNS9_9MYCO</name>
<reference evidence="2 3" key="1">
    <citation type="submission" date="2021-03" db="EMBL/GenBank/DDBJ databases">
        <title>Sequencing the genomes of 1000 actinobacteria strains.</title>
        <authorList>
            <person name="Klenk H.-P."/>
        </authorList>
    </citation>
    <scope>NUCLEOTIDE SEQUENCE [LARGE SCALE GENOMIC DNA]</scope>
    <source>
        <strain evidence="2 3">DSM 46713</strain>
    </source>
</reference>
<feature type="compositionally biased region" description="Pro residues" evidence="1">
    <location>
        <begin position="552"/>
        <end position="561"/>
    </location>
</feature>
<dbReference type="EMBL" id="JAGIOP010000001">
    <property type="protein sequence ID" value="MBP2450294.1"/>
    <property type="molecule type" value="Genomic_DNA"/>
</dbReference>
<feature type="compositionally biased region" description="Pro residues" evidence="1">
    <location>
        <begin position="532"/>
        <end position="541"/>
    </location>
</feature>
<evidence type="ECO:0000256" key="1">
    <source>
        <dbReference type="SAM" id="MobiDB-lite"/>
    </source>
</evidence>
<feature type="compositionally biased region" description="Low complexity" evidence="1">
    <location>
        <begin position="467"/>
        <end position="480"/>
    </location>
</feature>
<dbReference type="Proteomes" id="UP000694460">
    <property type="component" value="Unassembled WGS sequence"/>
</dbReference>
<protein>
    <submittedName>
        <fullName evidence="2">Uncharacterized protein</fullName>
    </submittedName>
</protein>
<keyword evidence="3" id="KW-1185">Reference proteome</keyword>
<sequence length="739" mass="81734">MTMLGPRPVRENVVELAEPLPRRRRFVPGSRRGKATVAAAMAGVLVVGLLGAAYETSPGGSLWGVTRTVFPGHAQDVALTAVVADLKTAQDILGSGQQPTADQLTDARTALNQAKQDLDYLSSSPERTSLQNLYLQLTQQLLQYTPDSVLRLAPLPAPSPESPAAAPASAPADPQQDVVALTSATAPTWGYGASDDYVPAPLGVPDSPMADWPQPIDPPPTPNLTNLGYYDQSWGQLYGYNSGGWYNYDLSGYNQYGYDFIGFDRWGYDRWGYDRWGYDRWGYNWSGYNWAGYDRHGWDRNGRNEWGQHRDRPGDPRNQRWYDRHHPYQQHYRWKFRNYNPVYRRTQWDRAHGFNPHLYQNWNRNRDWHNPRKRDWAPPAVTVNTSVNIHVSSPVVSLNTSLTQFISNDTATRNSGHLMKDLADKSARNFARDLTPRTDPLDGWQPVSALGQRPDTPEEKHRTPFEPAAATAPPALAAPAPTAPPSKVSPTFSAPKLSPVPAYTPPTIDEPREKPETAPAPEKDLDLSPGLPATPPPPADRPNPADAVSPDQPEPASPPNPALDRSREDPAPRQTAPHPQAPVSEAPAAPPEAPRQQEPPQQQKKPEESPVQRDPAPKVQVPEPEAPTPETQAPVREAPVWQEPAPAPEREAPKEAPAPTYRTPERQAPVWQEPAQQAPPREAPARQRPEREAPARQEPPAREAPAPRQAPQQRSEQPRSEPASPKGPKCPPPMCSGRG</sequence>
<feature type="region of interest" description="Disordered" evidence="1">
    <location>
        <begin position="152"/>
        <end position="176"/>
    </location>
</feature>
<feature type="compositionally biased region" description="Low complexity" evidence="1">
    <location>
        <begin position="162"/>
        <end position="174"/>
    </location>
</feature>
<feature type="compositionally biased region" description="Pro residues" evidence="1">
    <location>
        <begin position="728"/>
        <end position="739"/>
    </location>
</feature>
<feature type="compositionally biased region" description="Basic and acidic residues" evidence="1">
    <location>
        <begin position="509"/>
        <end position="526"/>
    </location>
</feature>
<feature type="compositionally biased region" description="Basic and acidic residues" evidence="1">
    <location>
        <begin position="455"/>
        <end position="464"/>
    </location>
</feature>
<comment type="caution">
    <text evidence="2">The sequence shown here is derived from an EMBL/GenBank/DDBJ whole genome shotgun (WGS) entry which is preliminary data.</text>
</comment>
<feature type="compositionally biased region" description="Low complexity" evidence="1">
    <location>
        <begin position="703"/>
        <end position="715"/>
    </location>
</feature>
<evidence type="ECO:0000313" key="2">
    <source>
        <dbReference type="EMBL" id="MBP2450294.1"/>
    </source>
</evidence>